<proteinExistence type="predicted"/>
<feature type="signal peptide" evidence="1">
    <location>
        <begin position="1"/>
        <end position="28"/>
    </location>
</feature>
<evidence type="ECO:0000313" key="3">
    <source>
        <dbReference type="Proteomes" id="UP000552644"/>
    </source>
</evidence>
<dbReference type="AlphaFoldDB" id="A0A7W7QVX6"/>
<name>A0A7W7QVX6_9ACTN</name>
<dbReference type="Proteomes" id="UP000552644">
    <property type="component" value="Unassembled WGS sequence"/>
</dbReference>
<dbReference type="EMBL" id="JACHJP010000017">
    <property type="protein sequence ID" value="MBB4920785.1"/>
    <property type="molecule type" value="Genomic_DNA"/>
</dbReference>
<comment type="caution">
    <text evidence="2">The sequence shown here is derived from an EMBL/GenBank/DDBJ whole genome shotgun (WGS) entry which is preliminary data.</text>
</comment>
<evidence type="ECO:0000256" key="1">
    <source>
        <dbReference type="SAM" id="SignalP"/>
    </source>
</evidence>
<protein>
    <recommendedName>
        <fullName evidence="4">Chitin-binding type-3 domain-containing protein</fullName>
    </recommendedName>
</protein>
<dbReference type="RefSeq" id="WP_184725420.1">
    <property type="nucleotide sequence ID" value="NZ_JACHJP010000017.1"/>
</dbReference>
<sequence>MIKRAMQLGSLVAAGFMMTATLAVPAQAAQVAHGGTSYTAEMVRRIVEGPFYVKDYCEYAVLNYWQPYNGQCLLDSEWPGSSRWWIWADQ</sequence>
<organism evidence="2 3">
    <name type="scientific">Streptosporangium saharense</name>
    <dbReference type="NCBI Taxonomy" id="1706840"/>
    <lineage>
        <taxon>Bacteria</taxon>
        <taxon>Bacillati</taxon>
        <taxon>Actinomycetota</taxon>
        <taxon>Actinomycetes</taxon>
        <taxon>Streptosporangiales</taxon>
        <taxon>Streptosporangiaceae</taxon>
        <taxon>Streptosporangium</taxon>
    </lineage>
</organism>
<accession>A0A7W7QVX6</accession>
<keyword evidence="3" id="KW-1185">Reference proteome</keyword>
<feature type="chain" id="PRO_5030526399" description="Chitin-binding type-3 domain-containing protein" evidence="1">
    <location>
        <begin position="29"/>
        <end position="90"/>
    </location>
</feature>
<evidence type="ECO:0008006" key="4">
    <source>
        <dbReference type="Google" id="ProtNLM"/>
    </source>
</evidence>
<evidence type="ECO:0000313" key="2">
    <source>
        <dbReference type="EMBL" id="MBB4920785.1"/>
    </source>
</evidence>
<keyword evidence="1" id="KW-0732">Signal</keyword>
<gene>
    <name evidence="2" type="ORF">FHS44_007937</name>
</gene>
<reference evidence="2 3" key="1">
    <citation type="submission" date="2020-08" db="EMBL/GenBank/DDBJ databases">
        <title>Genomic Encyclopedia of Type Strains, Phase III (KMG-III): the genomes of soil and plant-associated and newly described type strains.</title>
        <authorList>
            <person name="Whitman W."/>
        </authorList>
    </citation>
    <scope>NUCLEOTIDE SEQUENCE [LARGE SCALE GENOMIC DNA]</scope>
    <source>
        <strain evidence="2 3">CECT 8840</strain>
    </source>
</reference>